<dbReference type="AlphaFoldDB" id="A0A086YAP2"/>
<dbReference type="Proteomes" id="UP000028826">
    <property type="component" value="Unassembled WGS sequence"/>
</dbReference>
<keyword evidence="2" id="KW-1185">Reference proteome</keyword>
<reference evidence="1 2" key="1">
    <citation type="submission" date="2014-03" db="EMBL/GenBank/DDBJ databases">
        <title>Genome of Haematobacter massiliensis CCUG 47968.</title>
        <authorList>
            <person name="Wang D."/>
            <person name="Wang G."/>
        </authorList>
    </citation>
    <scope>NUCLEOTIDE SEQUENCE [LARGE SCALE GENOMIC DNA]</scope>
    <source>
        <strain evidence="1 2">CCUG 47968</strain>
    </source>
</reference>
<evidence type="ECO:0000313" key="2">
    <source>
        <dbReference type="Proteomes" id="UP000028826"/>
    </source>
</evidence>
<organism evidence="1 2">
    <name type="scientific">Haematobacter massiliensis</name>
    <dbReference type="NCBI Taxonomy" id="195105"/>
    <lineage>
        <taxon>Bacteria</taxon>
        <taxon>Pseudomonadati</taxon>
        <taxon>Pseudomonadota</taxon>
        <taxon>Alphaproteobacteria</taxon>
        <taxon>Rhodobacterales</taxon>
        <taxon>Paracoccaceae</taxon>
        <taxon>Haematobacter</taxon>
    </lineage>
</organism>
<protein>
    <submittedName>
        <fullName evidence="1">Uncharacterized protein</fullName>
    </submittedName>
</protein>
<sequence length="61" mass="6779">MSMTAREAVEIEKLRVEVNRIIAETAKINRERWWYPLVVGTGLFAAGAAFFGATLKLLGIV</sequence>
<dbReference type="STRING" id="195105.CN97_10020"/>
<name>A0A086YAP2_9RHOB</name>
<dbReference type="EMBL" id="JGYG01000002">
    <property type="protein sequence ID" value="KFI31342.1"/>
    <property type="molecule type" value="Genomic_DNA"/>
</dbReference>
<proteinExistence type="predicted"/>
<comment type="caution">
    <text evidence="1">The sequence shown here is derived from an EMBL/GenBank/DDBJ whole genome shotgun (WGS) entry which is preliminary data.</text>
</comment>
<accession>A0A086YAP2</accession>
<gene>
    <name evidence="1" type="ORF">CN97_10020</name>
</gene>
<dbReference type="eggNOG" id="ENOG5033M5A">
    <property type="taxonomic scope" value="Bacteria"/>
</dbReference>
<dbReference type="RefSeq" id="WP_088217056.1">
    <property type="nucleotide sequence ID" value="NZ_CP035510.1"/>
</dbReference>
<evidence type="ECO:0000313" key="1">
    <source>
        <dbReference type="EMBL" id="KFI31342.1"/>
    </source>
</evidence>